<evidence type="ECO:0000256" key="13">
    <source>
        <dbReference type="ARBA" id="ARBA00023180"/>
    </source>
</evidence>
<dbReference type="PANTHER" id="PTHR37928">
    <property type="entry name" value="CFEM DOMAIN PROTEIN (AFU_ORTHOLOGUE AFUA_6G14090)"/>
    <property type="match status" value="1"/>
</dbReference>
<dbReference type="Pfam" id="PF05730">
    <property type="entry name" value="CFEM"/>
    <property type="match status" value="1"/>
</dbReference>
<dbReference type="PANTHER" id="PTHR37928:SF2">
    <property type="entry name" value="GPI ANCHORED CFEM DOMAIN PROTEIN (AFU_ORTHOLOGUE AFUA_6G10580)"/>
    <property type="match status" value="1"/>
</dbReference>
<evidence type="ECO:0000256" key="16">
    <source>
        <dbReference type="SAM" id="Phobius"/>
    </source>
</evidence>
<dbReference type="GO" id="GO:0046872">
    <property type="term" value="F:metal ion binding"/>
    <property type="evidence" value="ECO:0007669"/>
    <property type="project" value="UniProtKB-KW"/>
</dbReference>
<evidence type="ECO:0000256" key="1">
    <source>
        <dbReference type="ARBA" id="ARBA00004609"/>
    </source>
</evidence>
<dbReference type="GO" id="GO:0098552">
    <property type="term" value="C:side of membrane"/>
    <property type="evidence" value="ECO:0007669"/>
    <property type="project" value="UniProtKB-KW"/>
</dbReference>
<organism evidence="18 19">
    <name type="scientific">Exophiala viscosa</name>
    <dbReference type="NCBI Taxonomy" id="2486360"/>
    <lineage>
        <taxon>Eukaryota</taxon>
        <taxon>Fungi</taxon>
        <taxon>Dikarya</taxon>
        <taxon>Ascomycota</taxon>
        <taxon>Pezizomycotina</taxon>
        <taxon>Eurotiomycetes</taxon>
        <taxon>Chaetothyriomycetidae</taxon>
        <taxon>Chaetothyriales</taxon>
        <taxon>Herpotrichiellaceae</taxon>
        <taxon>Exophiala</taxon>
    </lineage>
</organism>
<evidence type="ECO:0000256" key="5">
    <source>
        <dbReference type="ARBA" id="ARBA00022525"/>
    </source>
</evidence>
<keyword evidence="5" id="KW-0964">Secreted</keyword>
<comment type="caution">
    <text evidence="15">Lacks conserved residue(s) required for the propagation of feature annotation.</text>
</comment>
<keyword evidence="11 16" id="KW-0472">Membrane</keyword>
<evidence type="ECO:0000256" key="4">
    <source>
        <dbReference type="ARBA" id="ARBA00022475"/>
    </source>
</evidence>
<evidence type="ECO:0000256" key="2">
    <source>
        <dbReference type="ARBA" id="ARBA00004613"/>
    </source>
</evidence>
<protein>
    <recommendedName>
        <fullName evidence="17">CFEM domain-containing protein</fullName>
    </recommendedName>
</protein>
<evidence type="ECO:0000259" key="17">
    <source>
        <dbReference type="PROSITE" id="PS52012"/>
    </source>
</evidence>
<keyword evidence="7" id="KW-0336">GPI-anchor</keyword>
<keyword evidence="10" id="KW-0408">Iron</keyword>
<keyword evidence="9" id="KW-0732">Signal</keyword>
<dbReference type="GO" id="GO:0005576">
    <property type="term" value="C:extracellular region"/>
    <property type="evidence" value="ECO:0007669"/>
    <property type="project" value="UniProtKB-SubCell"/>
</dbReference>
<keyword evidence="14" id="KW-0449">Lipoprotein</keyword>
<gene>
    <name evidence="18" type="ORF">EDD36DRAFT_3307</name>
</gene>
<evidence type="ECO:0000256" key="9">
    <source>
        <dbReference type="ARBA" id="ARBA00022729"/>
    </source>
</evidence>
<dbReference type="EMBL" id="MU404350">
    <property type="protein sequence ID" value="KAI1617503.1"/>
    <property type="molecule type" value="Genomic_DNA"/>
</dbReference>
<evidence type="ECO:0000256" key="12">
    <source>
        <dbReference type="ARBA" id="ARBA00023157"/>
    </source>
</evidence>
<feature type="domain" description="CFEM" evidence="17">
    <location>
        <begin position="66"/>
        <end position="179"/>
    </location>
</feature>
<evidence type="ECO:0000256" key="3">
    <source>
        <dbReference type="ARBA" id="ARBA00010031"/>
    </source>
</evidence>
<dbReference type="InterPro" id="IPR008427">
    <property type="entry name" value="Extracellular_membr_CFEM_dom"/>
</dbReference>
<evidence type="ECO:0000256" key="14">
    <source>
        <dbReference type="ARBA" id="ARBA00023288"/>
    </source>
</evidence>
<feature type="disulfide bond" evidence="15">
    <location>
        <begin position="116"/>
        <end position="149"/>
    </location>
</feature>
<evidence type="ECO:0000256" key="6">
    <source>
        <dbReference type="ARBA" id="ARBA00022617"/>
    </source>
</evidence>
<comment type="subcellular location">
    <subcellularLocation>
        <location evidence="1">Cell membrane</location>
        <topology evidence="1">Lipid-anchor</topology>
        <topology evidence="1">GPI-anchor</topology>
    </subcellularLocation>
    <subcellularLocation>
        <location evidence="2">Secreted</location>
    </subcellularLocation>
</comment>
<keyword evidence="16" id="KW-0812">Transmembrane</keyword>
<evidence type="ECO:0000256" key="8">
    <source>
        <dbReference type="ARBA" id="ARBA00022723"/>
    </source>
</evidence>
<dbReference type="GO" id="GO:0005886">
    <property type="term" value="C:plasma membrane"/>
    <property type="evidence" value="ECO:0007669"/>
    <property type="project" value="UniProtKB-SubCell"/>
</dbReference>
<evidence type="ECO:0000256" key="7">
    <source>
        <dbReference type="ARBA" id="ARBA00022622"/>
    </source>
</evidence>
<feature type="transmembrane region" description="Helical" evidence="16">
    <location>
        <begin position="271"/>
        <end position="288"/>
    </location>
</feature>
<evidence type="ECO:0000313" key="19">
    <source>
        <dbReference type="Proteomes" id="UP001203852"/>
    </source>
</evidence>
<keyword evidence="16" id="KW-1133">Transmembrane helix</keyword>
<dbReference type="PROSITE" id="PS52012">
    <property type="entry name" value="CFEM"/>
    <property type="match status" value="1"/>
</dbReference>
<comment type="caution">
    <text evidence="18">The sequence shown here is derived from an EMBL/GenBank/DDBJ whole genome shotgun (WGS) entry which is preliminary data.</text>
</comment>
<proteinExistence type="inferred from homology"/>
<dbReference type="Proteomes" id="UP001203852">
    <property type="component" value="Unassembled WGS sequence"/>
</dbReference>
<name>A0AAN6E473_9EURO</name>
<evidence type="ECO:0000256" key="10">
    <source>
        <dbReference type="ARBA" id="ARBA00023004"/>
    </source>
</evidence>
<keyword evidence="6" id="KW-0349">Heme</keyword>
<keyword evidence="4" id="KW-1003">Cell membrane</keyword>
<dbReference type="InterPro" id="IPR051735">
    <property type="entry name" value="CFEM_domain"/>
</dbReference>
<keyword evidence="13" id="KW-0325">Glycoprotein</keyword>
<sequence length="290" mass="31104">MTFHLLQHHGACFHLASHLFVFAPLPNDITLVAFVPTISLLSHSLRNPQRLFCIPIRLIISSVIMPTILSHRYLTALYGLSLATQALAQDVDECGLTCIANVEGTDCTQSEWPCLCANSMYIERMHDCTVASCNASSQQNTSEAIAQLCAVFSVTLSNSPEATVPMPVDNTITPAIPTQSSISPITMATGQSWTTTSGYVTVSVSPARNLPSSTDISSFTIGVYSLTTNAISPLGTGPWNFSTTPVTLTSGTRATTASTTSNESARSTSPWIWTLILSLALANMVLWLRT</sequence>
<keyword evidence="12 15" id="KW-1015">Disulfide bond</keyword>
<evidence type="ECO:0000256" key="11">
    <source>
        <dbReference type="ARBA" id="ARBA00023136"/>
    </source>
</evidence>
<dbReference type="AlphaFoldDB" id="A0AAN6E473"/>
<evidence type="ECO:0000256" key="15">
    <source>
        <dbReference type="PROSITE-ProRule" id="PRU01356"/>
    </source>
</evidence>
<keyword evidence="19" id="KW-1185">Reference proteome</keyword>
<feature type="disulfide bond" evidence="15">
    <location>
        <begin position="107"/>
        <end position="114"/>
    </location>
</feature>
<evidence type="ECO:0000313" key="18">
    <source>
        <dbReference type="EMBL" id="KAI1617503.1"/>
    </source>
</evidence>
<accession>A0AAN6E473</accession>
<keyword evidence="8" id="KW-0479">Metal-binding</keyword>
<reference evidence="18" key="1">
    <citation type="journal article" date="2022" name="bioRxiv">
        <title>Deciphering the potential niche of two novel black yeast fungi from a biological soil crust based on their genomes, phenotypes, and melanin regulation.</title>
        <authorList>
            <consortium name="DOE Joint Genome Institute"/>
            <person name="Carr E.C."/>
            <person name="Barton Q."/>
            <person name="Grambo S."/>
            <person name="Sullivan M."/>
            <person name="Renfro C.M."/>
            <person name="Kuo A."/>
            <person name="Pangilinan J."/>
            <person name="Lipzen A."/>
            <person name="Keymanesh K."/>
            <person name="Savage E."/>
            <person name="Barry K."/>
            <person name="Grigoriev I.V."/>
            <person name="Riekhof W.R."/>
            <person name="Harris S.S."/>
        </authorList>
    </citation>
    <scope>NUCLEOTIDE SEQUENCE</scope>
    <source>
        <strain evidence="18">JF 03-4F</strain>
    </source>
</reference>
<comment type="similarity">
    <text evidence="3">Belongs to the RBT5 family.</text>
</comment>